<evidence type="ECO:0000313" key="9">
    <source>
        <dbReference type="EMBL" id="CAB4674797.1"/>
    </source>
</evidence>
<dbReference type="CDD" id="cd06530">
    <property type="entry name" value="S26_SPase_I"/>
    <property type="match status" value="1"/>
</dbReference>
<keyword evidence="3" id="KW-0999">Mitochondrion inner membrane</keyword>
<keyword evidence="5" id="KW-0496">Mitochondrion</keyword>
<dbReference type="InterPro" id="IPR015927">
    <property type="entry name" value="Peptidase_S24_S26A/B/C"/>
</dbReference>
<dbReference type="EMBL" id="CAFBMO010000007">
    <property type="protein sequence ID" value="CAB4897780.1"/>
    <property type="molecule type" value="Genomic_DNA"/>
</dbReference>
<sequence>MTALTTIQIIGPSMEPCLRNNDVWVAKPGKVAHPGQIIVFREPGRPELLSVKRIDRATTDGWWVVADNPVGAIDSEQFGAVPFDAVVARLLFRIRPLFRRS</sequence>
<keyword evidence="6" id="KW-0472">Membrane</keyword>
<dbReference type="PANTHER" id="PTHR12383:SF16">
    <property type="entry name" value="MITOCHONDRIAL INNER MEMBRANE PROTEASE SUBUNIT 1"/>
    <property type="match status" value="1"/>
</dbReference>
<dbReference type="AlphaFoldDB" id="A0A6J6ML13"/>
<dbReference type="SUPFAM" id="SSF51306">
    <property type="entry name" value="LexA/Signal peptidase"/>
    <property type="match status" value="1"/>
</dbReference>
<evidence type="ECO:0000256" key="3">
    <source>
        <dbReference type="ARBA" id="ARBA00022792"/>
    </source>
</evidence>
<dbReference type="GO" id="GO:0004252">
    <property type="term" value="F:serine-type endopeptidase activity"/>
    <property type="evidence" value="ECO:0007669"/>
    <property type="project" value="InterPro"/>
</dbReference>
<dbReference type="EMBL" id="CAEZVB010000022">
    <property type="protein sequence ID" value="CAB4619582.1"/>
    <property type="molecule type" value="Genomic_DNA"/>
</dbReference>
<dbReference type="InterPro" id="IPR019533">
    <property type="entry name" value="Peptidase_S26"/>
</dbReference>
<dbReference type="GO" id="GO:0012505">
    <property type="term" value="C:endomembrane system"/>
    <property type="evidence" value="ECO:0007669"/>
    <property type="project" value="UniProtKB-SubCell"/>
</dbReference>
<evidence type="ECO:0000256" key="1">
    <source>
        <dbReference type="ARBA" id="ARBA00004273"/>
    </source>
</evidence>
<evidence type="ECO:0000256" key="5">
    <source>
        <dbReference type="ARBA" id="ARBA00023128"/>
    </source>
</evidence>
<dbReference type="EMBL" id="CAEZWR010000180">
    <property type="protein sequence ID" value="CAB4674797.1"/>
    <property type="molecule type" value="Genomic_DNA"/>
</dbReference>
<dbReference type="InterPro" id="IPR052064">
    <property type="entry name" value="Mito_IMP1_subunit"/>
</dbReference>
<proteinExistence type="predicted"/>
<evidence type="ECO:0000313" key="8">
    <source>
        <dbReference type="EMBL" id="CAB4619582.1"/>
    </source>
</evidence>
<comment type="subcellular location">
    <subcellularLocation>
        <location evidence="2">Endomembrane system</location>
    </subcellularLocation>
    <subcellularLocation>
        <location evidence="1">Mitochondrion inner membrane</location>
    </subcellularLocation>
</comment>
<accession>A0A6J6ML13</accession>
<dbReference type="PANTHER" id="PTHR12383">
    <property type="entry name" value="PROTEASE FAMILY S26 MITOCHONDRIAL INNER MEMBRANE PROTEASE-RELATED"/>
    <property type="match status" value="1"/>
</dbReference>
<evidence type="ECO:0000256" key="6">
    <source>
        <dbReference type="ARBA" id="ARBA00023136"/>
    </source>
</evidence>
<dbReference type="Gene3D" id="2.10.109.10">
    <property type="entry name" value="Umud Fragment, subunit A"/>
    <property type="match status" value="1"/>
</dbReference>
<evidence type="ECO:0000313" key="10">
    <source>
        <dbReference type="EMBL" id="CAB4897780.1"/>
    </source>
</evidence>
<gene>
    <name evidence="8" type="ORF">UFOPK1908_00659</name>
    <name evidence="9" type="ORF">UFOPK2282_01286</name>
    <name evidence="10" type="ORF">UFOPK3576_00292</name>
</gene>
<feature type="domain" description="Peptidase S24/S26A/S26B/S26C" evidence="7">
    <location>
        <begin position="6"/>
        <end position="69"/>
    </location>
</feature>
<reference evidence="9" key="1">
    <citation type="submission" date="2020-05" db="EMBL/GenBank/DDBJ databases">
        <authorList>
            <person name="Chiriac C."/>
            <person name="Salcher M."/>
            <person name="Ghai R."/>
            <person name="Kavagutti S V."/>
        </authorList>
    </citation>
    <scope>NUCLEOTIDE SEQUENCE</scope>
</reference>
<dbReference type="Pfam" id="PF00717">
    <property type="entry name" value="Peptidase_S24"/>
    <property type="match status" value="1"/>
</dbReference>
<protein>
    <submittedName>
        <fullName evidence="9">Unannotated protein</fullName>
    </submittedName>
</protein>
<evidence type="ECO:0000256" key="4">
    <source>
        <dbReference type="ARBA" id="ARBA00022801"/>
    </source>
</evidence>
<name>A0A6J6ML13_9ZZZZ</name>
<dbReference type="InterPro" id="IPR036286">
    <property type="entry name" value="LexA/Signal_pep-like_sf"/>
</dbReference>
<dbReference type="GO" id="GO:0006465">
    <property type="term" value="P:signal peptide processing"/>
    <property type="evidence" value="ECO:0007669"/>
    <property type="project" value="InterPro"/>
</dbReference>
<evidence type="ECO:0000259" key="7">
    <source>
        <dbReference type="Pfam" id="PF00717"/>
    </source>
</evidence>
<organism evidence="9">
    <name type="scientific">freshwater metagenome</name>
    <dbReference type="NCBI Taxonomy" id="449393"/>
    <lineage>
        <taxon>unclassified sequences</taxon>
        <taxon>metagenomes</taxon>
        <taxon>ecological metagenomes</taxon>
    </lineage>
</organism>
<dbReference type="GO" id="GO:0005743">
    <property type="term" value="C:mitochondrial inner membrane"/>
    <property type="evidence" value="ECO:0007669"/>
    <property type="project" value="UniProtKB-SubCell"/>
</dbReference>
<keyword evidence="4" id="KW-0378">Hydrolase</keyword>
<evidence type="ECO:0000256" key="2">
    <source>
        <dbReference type="ARBA" id="ARBA00004308"/>
    </source>
</evidence>